<name>A0A2Z5GA26_9BACT</name>
<dbReference type="SUPFAM" id="SSF47598">
    <property type="entry name" value="Ribbon-helix-helix"/>
    <property type="match status" value="1"/>
</dbReference>
<dbReference type="AlphaFoldDB" id="A0A2Z5GA26"/>
<protein>
    <submittedName>
        <fullName evidence="2">Uncharacterized protein</fullName>
    </submittedName>
</protein>
<evidence type="ECO:0000256" key="1">
    <source>
        <dbReference type="SAM" id="MobiDB-lite"/>
    </source>
</evidence>
<dbReference type="Proteomes" id="UP000253606">
    <property type="component" value="Chromosome"/>
</dbReference>
<reference evidence="2 3" key="1">
    <citation type="journal article" date="2018" name="Front. Microbiol.">
        <title>Hydrolytic Capabilities as a Key to Environmental Success: Chitinolytic and Cellulolytic Acidobacteria From Acidic Sub-arctic Soils and Boreal Peatlands.</title>
        <authorList>
            <person name="Belova S.E."/>
            <person name="Ravin N.V."/>
            <person name="Pankratov T.A."/>
            <person name="Rakitin A.L."/>
            <person name="Ivanova A.A."/>
            <person name="Beletsky A.V."/>
            <person name="Mardanov A.V."/>
            <person name="Sinninghe Damste J.S."/>
            <person name="Dedysh S.N."/>
        </authorList>
    </citation>
    <scope>NUCLEOTIDE SEQUENCE [LARGE SCALE GENOMIC DNA]</scope>
    <source>
        <strain evidence="2 3">SBC82</strain>
    </source>
</reference>
<feature type="region of interest" description="Disordered" evidence="1">
    <location>
        <begin position="72"/>
        <end position="101"/>
    </location>
</feature>
<evidence type="ECO:0000313" key="3">
    <source>
        <dbReference type="Proteomes" id="UP000253606"/>
    </source>
</evidence>
<dbReference type="KEGG" id="abas:ACPOL_6667"/>
<dbReference type="EMBL" id="CP030840">
    <property type="protein sequence ID" value="AXC15879.1"/>
    <property type="molecule type" value="Genomic_DNA"/>
</dbReference>
<proteinExistence type="predicted"/>
<gene>
    <name evidence="2" type="ORF">ACPOL_6667</name>
</gene>
<keyword evidence="3" id="KW-1185">Reference proteome</keyword>
<sequence length="101" mass="11332">MLEIDMKPELEEILDLYAKKDGLSKAELARRAIAEYLEDREGYDLAVEASEDSAPHISLEELIRKYGLEDQLQQEGREATRQAQPGDTTADHELRISAGSS</sequence>
<dbReference type="RefSeq" id="WP_201759040.1">
    <property type="nucleotide sequence ID" value="NZ_CP030840.1"/>
</dbReference>
<evidence type="ECO:0000313" key="2">
    <source>
        <dbReference type="EMBL" id="AXC15879.1"/>
    </source>
</evidence>
<dbReference type="Gene3D" id="1.10.1220.10">
    <property type="entry name" value="Met repressor-like"/>
    <property type="match status" value="1"/>
</dbReference>
<accession>A0A2Z5GA26</accession>
<dbReference type="InterPro" id="IPR013321">
    <property type="entry name" value="Arc_rbn_hlx_hlx"/>
</dbReference>
<dbReference type="GO" id="GO:0006355">
    <property type="term" value="P:regulation of DNA-templated transcription"/>
    <property type="evidence" value="ECO:0007669"/>
    <property type="project" value="InterPro"/>
</dbReference>
<dbReference type="InterPro" id="IPR010985">
    <property type="entry name" value="Ribbon_hlx_hlx"/>
</dbReference>
<organism evidence="2 3">
    <name type="scientific">Acidisarcina polymorpha</name>
    <dbReference type="NCBI Taxonomy" id="2211140"/>
    <lineage>
        <taxon>Bacteria</taxon>
        <taxon>Pseudomonadati</taxon>
        <taxon>Acidobacteriota</taxon>
        <taxon>Terriglobia</taxon>
        <taxon>Terriglobales</taxon>
        <taxon>Acidobacteriaceae</taxon>
        <taxon>Acidisarcina</taxon>
    </lineage>
</organism>